<proteinExistence type="predicted"/>
<dbReference type="InterPro" id="IPR054103">
    <property type="entry name" value="CAND6-7_N"/>
</dbReference>
<dbReference type="PANTHER" id="PTHR21229:SF22">
    <property type="entry name" value="DBJ|BAA84809.1"/>
    <property type="match status" value="1"/>
</dbReference>
<name>A0ABC8S2W2_9AQUA</name>
<dbReference type="Pfam" id="PF21904">
    <property type="entry name" value="CAND6-7_N"/>
    <property type="match status" value="1"/>
</dbReference>
<dbReference type="Proteomes" id="UP001642360">
    <property type="component" value="Unassembled WGS sequence"/>
</dbReference>
<evidence type="ECO:0000313" key="5">
    <source>
        <dbReference type="Proteomes" id="UP001642360"/>
    </source>
</evidence>
<dbReference type="AlphaFoldDB" id="A0ABC8S2W2"/>
<organism evidence="4 5">
    <name type="scientific">Ilex paraguariensis</name>
    <name type="common">yerba mate</name>
    <dbReference type="NCBI Taxonomy" id="185542"/>
    <lineage>
        <taxon>Eukaryota</taxon>
        <taxon>Viridiplantae</taxon>
        <taxon>Streptophyta</taxon>
        <taxon>Embryophyta</taxon>
        <taxon>Tracheophyta</taxon>
        <taxon>Spermatophyta</taxon>
        <taxon>Magnoliopsida</taxon>
        <taxon>eudicotyledons</taxon>
        <taxon>Gunneridae</taxon>
        <taxon>Pentapetalae</taxon>
        <taxon>asterids</taxon>
        <taxon>campanulids</taxon>
        <taxon>Aquifoliales</taxon>
        <taxon>Aquifoliaceae</taxon>
        <taxon>Ilex</taxon>
    </lineage>
</organism>
<evidence type="ECO:0000259" key="3">
    <source>
        <dbReference type="Pfam" id="PF21904"/>
    </source>
</evidence>
<keyword evidence="5" id="KW-1185">Reference proteome</keyword>
<evidence type="ECO:0000256" key="2">
    <source>
        <dbReference type="SAM" id="SignalP"/>
    </source>
</evidence>
<reference evidence="4 5" key="1">
    <citation type="submission" date="2024-02" db="EMBL/GenBank/DDBJ databases">
        <authorList>
            <person name="Vignale AGUSTIN F."/>
            <person name="Sosa J E."/>
            <person name="Modenutti C."/>
        </authorList>
    </citation>
    <scope>NUCLEOTIDE SEQUENCE [LARGE SCALE GENOMIC DNA]</scope>
</reference>
<feature type="domain" description="CAND6/7 N-terminal" evidence="3">
    <location>
        <begin position="29"/>
        <end position="156"/>
    </location>
</feature>
<dbReference type="EMBL" id="CAUOFW020002158">
    <property type="protein sequence ID" value="CAK9151576.1"/>
    <property type="molecule type" value="Genomic_DNA"/>
</dbReference>
<keyword evidence="1" id="KW-1133">Transmembrane helix</keyword>
<comment type="caution">
    <text evidence="4">The sequence shown here is derived from an EMBL/GenBank/DDBJ whole genome shotgun (WGS) entry which is preliminary data.</text>
</comment>
<accession>A0ABC8S2W2</accession>
<protein>
    <recommendedName>
        <fullName evidence="3">CAND6/7 N-terminal domain-containing protein</fullName>
    </recommendedName>
</protein>
<sequence>MASFQIFSLLIFTFVLLITPTLSEILLTEIRSDDRPIIPFVEYEFTHSGHLDLDVTQILLENPTQNPNPDLSQIGFFLCTRDWLHFLEQLQEGEIQCPLQSKFVKLFFTLDKLQPSGDHFSTTVNVTDANQFTLVLANCIPNLKISMNVQYSSMYNENPQTDYLYAVKTPLLPILVLFFLVKRLYHFVVDGLEKEAAAEQLKHDDEVEL</sequence>
<dbReference type="InterPro" id="IPR009637">
    <property type="entry name" value="GPR107/GPR108-like"/>
</dbReference>
<feature type="chain" id="PRO_5044789710" description="CAND6/7 N-terminal domain-containing protein" evidence="2">
    <location>
        <begin position="24"/>
        <end position="209"/>
    </location>
</feature>
<dbReference type="PANTHER" id="PTHR21229">
    <property type="entry name" value="LUNG SEVEN TRANSMEMBRANE RECEPTOR"/>
    <property type="match status" value="1"/>
</dbReference>
<feature type="transmembrane region" description="Helical" evidence="1">
    <location>
        <begin position="163"/>
        <end position="181"/>
    </location>
</feature>
<evidence type="ECO:0000313" key="4">
    <source>
        <dbReference type="EMBL" id="CAK9151576.1"/>
    </source>
</evidence>
<keyword evidence="1" id="KW-0472">Membrane</keyword>
<keyword evidence="1" id="KW-0812">Transmembrane</keyword>
<gene>
    <name evidence="4" type="ORF">ILEXP_LOCUS19750</name>
</gene>
<evidence type="ECO:0000256" key="1">
    <source>
        <dbReference type="SAM" id="Phobius"/>
    </source>
</evidence>
<feature type="signal peptide" evidence="2">
    <location>
        <begin position="1"/>
        <end position="23"/>
    </location>
</feature>
<keyword evidence="2" id="KW-0732">Signal</keyword>